<dbReference type="GO" id="GO:0003700">
    <property type="term" value="F:DNA-binding transcription factor activity"/>
    <property type="evidence" value="ECO:0007669"/>
    <property type="project" value="InterPro"/>
</dbReference>
<name>A0A8K1C6F9_PYTOL</name>
<dbReference type="GO" id="GO:0003677">
    <property type="term" value="F:DNA binding"/>
    <property type="evidence" value="ECO:0007669"/>
    <property type="project" value="UniProtKB-KW"/>
</dbReference>
<evidence type="ECO:0000313" key="10">
    <source>
        <dbReference type="Proteomes" id="UP000794436"/>
    </source>
</evidence>
<dbReference type="PROSITE" id="PS51519">
    <property type="entry name" value="RWP_RK"/>
    <property type="match status" value="1"/>
</dbReference>
<evidence type="ECO:0000259" key="8">
    <source>
        <dbReference type="PROSITE" id="PS51519"/>
    </source>
</evidence>
<dbReference type="AlphaFoldDB" id="A0A8K1C6F9"/>
<dbReference type="PANTHER" id="PTHR46373:SF2">
    <property type="entry name" value="RWP-RK DOMAIN-CONTAINING PROTEIN"/>
    <property type="match status" value="1"/>
</dbReference>
<accession>A0A8K1C6F9</accession>
<keyword evidence="4" id="KW-0238">DNA-binding</keyword>
<reference evidence="9" key="1">
    <citation type="submission" date="2019-03" db="EMBL/GenBank/DDBJ databases">
        <title>Long read genome sequence of the mycoparasitic Pythium oligandrum ATCC 38472 isolated from sugarbeet rhizosphere.</title>
        <authorList>
            <person name="Gaulin E."/>
        </authorList>
    </citation>
    <scope>NUCLEOTIDE SEQUENCE</scope>
    <source>
        <strain evidence="9">ATCC 38472_TT</strain>
    </source>
</reference>
<evidence type="ECO:0000256" key="2">
    <source>
        <dbReference type="ARBA" id="ARBA00023015"/>
    </source>
</evidence>
<dbReference type="EMBL" id="SPLM01000144">
    <property type="protein sequence ID" value="TMW57474.1"/>
    <property type="molecule type" value="Genomic_DNA"/>
</dbReference>
<evidence type="ECO:0000313" key="9">
    <source>
        <dbReference type="EMBL" id="TMW57474.1"/>
    </source>
</evidence>
<evidence type="ECO:0000256" key="5">
    <source>
        <dbReference type="ARBA" id="ARBA00023163"/>
    </source>
</evidence>
<gene>
    <name evidence="9" type="ORF">Poli38472_003399</name>
</gene>
<organism evidence="9 10">
    <name type="scientific">Pythium oligandrum</name>
    <name type="common">Mycoparasitic fungus</name>
    <dbReference type="NCBI Taxonomy" id="41045"/>
    <lineage>
        <taxon>Eukaryota</taxon>
        <taxon>Sar</taxon>
        <taxon>Stramenopiles</taxon>
        <taxon>Oomycota</taxon>
        <taxon>Peronosporomycetes</taxon>
        <taxon>Pythiales</taxon>
        <taxon>Pythiaceae</taxon>
        <taxon>Pythium</taxon>
    </lineage>
</organism>
<feature type="compositionally biased region" description="Acidic residues" evidence="7">
    <location>
        <begin position="195"/>
        <end position="215"/>
    </location>
</feature>
<feature type="compositionally biased region" description="Polar residues" evidence="7">
    <location>
        <begin position="216"/>
        <end position="225"/>
    </location>
</feature>
<comment type="caution">
    <text evidence="9">The sequence shown here is derived from an EMBL/GenBank/DDBJ whole genome shotgun (WGS) entry which is preliminary data.</text>
</comment>
<keyword evidence="6" id="KW-0539">Nucleus</keyword>
<dbReference type="InterPro" id="IPR003035">
    <property type="entry name" value="RWP-RK_dom"/>
</dbReference>
<evidence type="ECO:0000256" key="6">
    <source>
        <dbReference type="ARBA" id="ARBA00023242"/>
    </source>
</evidence>
<evidence type="ECO:0000256" key="3">
    <source>
        <dbReference type="ARBA" id="ARBA00023054"/>
    </source>
</evidence>
<feature type="region of interest" description="Disordered" evidence="7">
    <location>
        <begin position="1"/>
        <end position="20"/>
    </location>
</feature>
<feature type="domain" description="RWP-RK" evidence="8">
    <location>
        <begin position="76"/>
        <end position="161"/>
    </location>
</feature>
<evidence type="ECO:0000256" key="7">
    <source>
        <dbReference type="SAM" id="MobiDB-lite"/>
    </source>
</evidence>
<dbReference type="Proteomes" id="UP000794436">
    <property type="component" value="Unassembled WGS sequence"/>
</dbReference>
<keyword evidence="5" id="KW-0804">Transcription</keyword>
<feature type="region of interest" description="Disordered" evidence="7">
    <location>
        <begin position="192"/>
        <end position="225"/>
    </location>
</feature>
<keyword evidence="10" id="KW-1185">Reference proteome</keyword>
<dbReference type="Pfam" id="PF02042">
    <property type="entry name" value="RWP-RK"/>
    <property type="match status" value="1"/>
</dbReference>
<evidence type="ECO:0000256" key="1">
    <source>
        <dbReference type="ARBA" id="ARBA00004049"/>
    </source>
</evidence>
<sequence>MASSTTASSTPKGSVKSLDEIATEEKPMATMMTADEDFTIATPTATTNFSSKMDFQSPMPHARLAAVSLLTPPSGRRAMMSMHSGSSLGFPIACNFEALSHHFHLPLKVAAEKFGVRATAFKKRCRAIGIRHWPYRKVRSLKRSLQELGKCREQGILNDKQHHQLHVFQGQLDKLLSPETYGIDPSGCLPPGAFDDVDDNEHDSAEDGDGDDDDVSCTSNQSPRVDSTTTFSNFKITSFRSKRLKKQLANGSQSPTAIKRDFTLPSGIITTPQHSHPYFLASDGSDPPRAGFFHGGDLPSVSVRFASSGNHGLAAFDPYDPFFQDFKSDFTLTMEDFGSDDHTSSSSLVEEAAANDFFPFIRSPTMAAIRCSAPRDGREEDDSDLPSWPALAPSSSTDNPNDAGDDDVFLHISPDYGCLV</sequence>
<feature type="region of interest" description="Disordered" evidence="7">
    <location>
        <begin position="372"/>
        <end position="408"/>
    </location>
</feature>
<dbReference type="OrthoDB" id="6270329at2759"/>
<keyword evidence="3" id="KW-0175">Coiled coil</keyword>
<dbReference type="PANTHER" id="PTHR46373">
    <property type="entry name" value="PROTEIN RKD4"/>
    <property type="match status" value="1"/>
</dbReference>
<keyword evidence="2" id="KW-0805">Transcription regulation</keyword>
<protein>
    <recommendedName>
        <fullName evidence="8">RWP-RK domain-containing protein</fullName>
    </recommendedName>
</protein>
<feature type="compositionally biased region" description="Low complexity" evidence="7">
    <location>
        <begin position="385"/>
        <end position="396"/>
    </location>
</feature>
<comment type="function">
    <text evidence="1">Putative transcription factor.</text>
</comment>
<evidence type="ECO:0000256" key="4">
    <source>
        <dbReference type="ARBA" id="ARBA00023125"/>
    </source>
</evidence>
<dbReference type="InterPro" id="IPR044607">
    <property type="entry name" value="RKD-like"/>
</dbReference>
<proteinExistence type="predicted"/>
<feature type="compositionally biased region" description="Polar residues" evidence="7">
    <location>
        <begin position="1"/>
        <end position="12"/>
    </location>
</feature>